<evidence type="ECO:0000259" key="1">
    <source>
        <dbReference type="Pfam" id="PF13403"/>
    </source>
</evidence>
<feature type="domain" description="Hedgehog/Intein (Hint)" evidence="1">
    <location>
        <begin position="162"/>
        <end position="308"/>
    </location>
</feature>
<name>A0ABW5U4Y9_9RHOB</name>
<organism evidence="2 3">
    <name type="scientific">Sulfitobacter aestuarii</name>
    <dbReference type="NCBI Taxonomy" id="2161676"/>
    <lineage>
        <taxon>Bacteria</taxon>
        <taxon>Pseudomonadati</taxon>
        <taxon>Pseudomonadota</taxon>
        <taxon>Alphaproteobacteria</taxon>
        <taxon>Rhodobacterales</taxon>
        <taxon>Roseobacteraceae</taxon>
        <taxon>Sulfitobacter</taxon>
    </lineage>
</organism>
<evidence type="ECO:0000313" key="2">
    <source>
        <dbReference type="EMBL" id="MFD2740385.1"/>
    </source>
</evidence>
<dbReference type="RefSeq" id="WP_386374891.1">
    <property type="nucleotide sequence ID" value="NZ_JBHUMP010000010.1"/>
</dbReference>
<evidence type="ECO:0000313" key="3">
    <source>
        <dbReference type="Proteomes" id="UP001597474"/>
    </source>
</evidence>
<sequence length="357" mass="38871">MKTGFRGTFVISWSQTEIDGLDAAPLTQLKLGAAWAWRGDAVRVDGPNDILRLDQADGAEALRRRAARMVHRLVGAALAQDGTPEPHPARAVDPLPMLHNSFVVTDGAQSYTVTLIELGEGRQPLLMFLDEIPPRNSDLWIVHHTLGASVSAPDAMSGGGVICFTPGTRIRTPNGVVLVEDLREGDLVQTKDNGPQPIRWIGSRRMSGARLFAMPRLRPVRLRGDLFGAGRPEGDLLVSPEHRLLIEGRAAQSLFNTPEVLVAARDLIDGAAVRVDLTLREVTYIHLLLDCHQVLWANNLQTESFHPASAALSALDAGDRQRLLACYPQLEEDPHGYGGFARRSLSASEAAILRHTA</sequence>
<reference evidence="3" key="1">
    <citation type="journal article" date="2019" name="Int. J. Syst. Evol. Microbiol.">
        <title>The Global Catalogue of Microorganisms (GCM) 10K type strain sequencing project: providing services to taxonomists for standard genome sequencing and annotation.</title>
        <authorList>
            <consortium name="The Broad Institute Genomics Platform"/>
            <consortium name="The Broad Institute Genome Sequencing Center for Infectious Disease"/>
            <person name="Wu L."/>
            <person name="Ma J."/>
        </authorList>
    </citation>
    <scope>NUCLEOTIDE SEQUENCE [LARGE SCALE GENOMIC DNA]</scope>
    <source>
        <strain evidence="3">TISTR 2562</strain>
    </source>
</reference>
<accession>A0ABW5U4Y9</accession>
<dbReference type="Proteomes" id="UP001597474">
    <property type="component" value="Unassembled WGS sequence"/>
</dbReference>
<dbReference type="EMBL" id="JBHUMP010000010">
    <property type="protein sequence ID" value="MFD2740385.1"/>
    <property type="molecule type" value="Genomic_DNA"/>
</dbReference>
<keyword evidence="3" id="KW-1185">Reference proteome</keyword>
<dbReference type="InterPro" id="IPR028992">
    <property type="entry name" value="Hedgehog/Intein_dom"/>
</dbReference>
<protein>
    <submittedName>
        <fullName evidence="2">Hint domain-containing protein</fullName>
    </submittedName>
</protein>
<proteinExistence type="predicted"/>
<comment type="caution">
    <text evidence="2">The sequence shown here is derived from an EMBL/GenBank/DDBJ whole genome shotgun (WGS) entry which is preliminary data.</text>
</comment>
<dbReference type="Gene3D" id="2.170.16.10">
    <property type="entry name" value="Hedgehog/Intein (Hint) domain"/>
    <property type="match status" value="1"/>
</dbReference>
<dbReference type="Pfam" id="PF13403">
    <property type="entry name" value="Hint_2"/>
    <property type="match status" value="1"/>
</dbReference>
<gene>
    <name evidence="2" type="ORF">ACFSUD_12430</name>
</gene>
<dbReference type="InterPro" id="IPR036844">
    <property type="entry name" value="Hint_dom_sf"/>
</dbReference>
<dbReference type="SUPFAM" id="SSF51294">
    <property type="entry name" value="Hedgehog/intein (Hint) domain"/>
    <property type="match status" value="1"/>
</dbReference>